<accession>A0ABM7RC46</accession>
<gene>
    <name evidence="3" type="ORF">HAHE_11440</name>
</gene>
<organism evidence="3 4">
    <name type="scientific">Haloferula helveola</name>
    <dbReference type="NCBI Taxonomy" id="490095"/>
    <lineage>
        <taxon>Bacteria</taxon>
        <taxon>Pseudomonadati</taxon>
        <taxon>Verrucomicrobiota</taxon>
        <taxon>Verrucomicrobiia</taxon>
        <taxon>Verrucomicrobiales</taxon>
        <taxon>Verrucomicrobiaceae</taxon>
        <taxon>Haloferula</taxon>
    </lineage>
</organism>
<proteinExistence type="predicted"/>
<feature type="compositionally biased region" description="Basic and acidic residues" evidence="1">
    <location>
        <begin position="297"/>
        <end position="308"/>
    </location>
</feature>
<evidence type="ECO:0000256" key="2">
    <source>
        <dbReference type="SAM" id="Phobius"/>
    </source>
</evidence>
<keyword evidence="2" id="KW-0812">Transmembrane</keyword>
<dbReference type="Proteomes" id="UP001374893">
    <property type="component" value="Chromosome"/>
</dbReference>
<reference evidence="3 4" key="1">
    <citation type="submission" date="2021-06" db="EMBL/GenBank/DDBJ databases">
        <title>Complete genome of Haloferula helveola possessing various polysaccharide degrading enzymes.</title>
        <authorList>
            <person name="Takami H."/>
            <person name="Huang C."/>
            <person name="Hamasaki K."/>
        </authorList>
    </citation>
    <scope>NUCLEOTIDE SEQUENCE [LARGE SCALE GENOMIC DNA]</scope>
    <source>
        <strain evidence="3 4">CN-1</strain>
    </source>
</reference>
<evidence type="ECO:0000313" key="3">
    <source>
        <dbReference type="EMBL" id="BCX47236.1"/>
    </source>
</evidence>
<keyword evidence="4" id="KW-1185">Reference proteome</keyword>
<protein>
    <submittedName>
        <fullName evidence="3">Uncharacterized protein</fullName>
    </submittedName>
</protein>
<feature type="transmembrane region" description="Helical" evidence="2">
    <location>
        <begin position="21"/>
        <end position="40"/>
    </location>
</feature>
<keyword evidence="2" id="KW-0472">Membrane</keyword>
<evidence type="ECO:0000313" key="4">
    <source>
        <dbReference type="Proteomes" id="UP001374893"/>
    </source>
</evidence>
<sequence>MTKSPEGGPTGKRPGLKWVKVIVVGGVTVFAILNYGVPALQRMIADPYVVYAGEATFDPQVPWNTSPSPLSFEIHIDCNRRKPIAFCRLTVDQITDDRGNTLIGGTLTPSPRSAIPHMSVNPGGSDWRLGSRPEQITWRVDSPRLPHDDVSRIEVSGRFEVWDGGEVGTTTIDGFKAEVGESIEIEGHRMEIVQVDLSKSESHGGSVAFVAAPDSPFITEVATRRGEFGFADQMMRRSLPHWPEDPSPGYWSSFQLPKAAENKPITFNYMTGCSRQVVPFHLTFSVTTESRKHGWWDHDEAPSRHAPADEDWGEPLPDGQRPVVEIRQGEFIERDDHRRYPEMSVPIVIDCPDGRQPIATSLWISDLTDGRGRDFLRDVPMCSDQYRPLRLESSWSKDRGKRYGLGLWSIGPVDVRGHCRVAFGTDEVTTVIPSGFSGTLTEPTADRNKPFGTPIEIEGLSLIPLRAGDGFLEFKAVGNAGRILEVEALDESGHVIATKTGATHSFYSKESWFYFESKEPVSSIASWKIRHFRTAEWLDVPFAISASPPLTESGE</sequence>
<feature type="region of interest" description="Disordered" evidence="1">
    <location>
        <begin position="297"/>
        <end position="320"/>
    </location>
</feature>
<dbReference type="EMBL" id="AP024702">
    <property type="protein sequence ID" value="BCX47236.1"/>
    <property type="molecule type" value="Genomic_DNA"/>
</dbReference>
<evidence type="ECO:0000256" key="1">
    <source>
        <dbReference type="SAM" id="MobiDB-lite"/>
    </source>
</evidence>
<keyword evidence="2" id="KW-1133">Transmembrane helix</keyword>
<name>A0ABM7RC46_9BACT</name>